<protein>
    <submittedName>
        <fullName evidence="5">N-acetylmuramoyl-L-alanine amidase family protein</fullName>
    </submittedName>
</protein>
<dbReference type="Proteomes" id="UP000037982">
    <property type="component" value="Unassembled WGS sequence"/>
</dbReference>
<comment type="caution">
    <text evidence="5">The sequence shown here is derived from an EMBL/GenBank/DDBJ whole genome shotgun (WGS) entry which is preliminary data.</text>
</comment>
<dbReference type="AlphaFoldDB" id="A0A0N0H0Z0"/>
<keyword evidence="6" id="KW-1185">Reference proteome</keyword>
<name>A0A0N0H0Z0_9ACTN</name>
<proteinExistence type="inferred from homology"/>
<feature type="signal peptide" evidence="3">
    <location>
        <begin position="1"/>
        <end position="31"/>
    </location>
</feature>
<dbReference type="EMBL" id="LGKG01000124">
    <property type="protein sequence ID" value="KPC63800.1"/>
    <property type="molecule type" value="Genomic_DNA"/>
</dbReference>
<evidence type="ECO:0000256" key="3">
    <source>
        <dbReference type="SAM" id="SignalP"/>
    </source>
</evidence>
<feature type="region of interest" description="Disordered" evidence="2">
    <location>
        <begin position="115"/>
        <end position="138"/>
    </location>
</feature>
<evidence type="ECO:0000313" key="5">
    <source>
        <dbReference type="EMBL" id="KPC63800.1"/>
    </source>
</evidence>
<dbReference type="PATRIC" id="fig|66876.3.peg.3360"/>
<dbReference type="Gene3D" id="3.40.80.10">
    <property type="entry name" value="Peptidoglycan recognition protein-like"/>
    <property type="match status" value="1"/>
</dbReference>
<sequence length="420" mass="43952">MRPFRPSFRTASLGALTAAVLALPLPTPAGAAPDPADDASGSTQSVPLNDLGTAASRAGEPESAPVPGTRVMPVREVRPFSLLGVVWDDPAVRLHGQVQVRTRATGSAVWSGWQNVQTDNDDLPDTESAERRRSGVRGSTAPLWVGASDAVQLRIAPEASDRAPAPFPGGLRLELVDPGAAPRPGPSAELSPLGRSEARAQAHAEMQAAGARSTAGTPYIGPRPRIVTRAGWGADETLREPTDPTFTGPVQAAFVHHTATGNNYTCAEAPSAIRAIYRYHVKSSGWRDIGYNFLVDKCGVIYEGRAGGVTKAVMGAHTLGFNNDTTGIAVLGTFTDDDPAKASLEGIAALTAWKLGLSGGDPRATVRLTSAGSNLFKKGEVAQLNVISGHRDGYKSACPGDRLYDRLADTRTAAAKLQGR</sequence>
<evidence type="ECO:0000256" key="2">
    <source>
        <dbReference type="SAM" id="MobiDB-lite"/>
    </source>
</evidence>
<dbReference type="InterPro" id="IPR006619">
    <property type="entry name" value="PGRP_domain_met/bac"/>
</dbReference>
<feature type="compositionally biased region" description="Low complexity" evidence="2">
    <location>
        <begin position="29"/>
        <end position="42"/>
    </location>
</feature>
<dbReference type="InterPro" id="IPR002502">
    <property type="entry name" value="Amidase_domain"/>
</dbReference>
<feature type="region of interest" description="Disordered" evidence="2">
    <location>
        <begin position="29"/>
        <end position="69"/>
    </location>
</feature>
<dbReference type="RefSeq" id="WP_046931167.1">
    <property type="nucleotide sequence ID" value="NZ_JBIAXE010000009.1"/>
</dbReference>
<dbReference type="PANTHER" id="PTHR11022:SF41">
    <property type="entry name" value="PEPTIDOGLYCAN-RECOGNITION PROTEIN LC-RELATED"/>
    <property type="match status" value="1"/>
</dbReference>
<feature type="compositionally biased region" description="Low complexity" evidence="2">
    <location>
        <begin position="203"/>
        <end position="212"/>
    </location>
</feature>
<evidence type="ECO:0000259" key="4">
    <source>
        <dbReference type="SMART" id="SM00701"/>
    </source>
</evidence>
<dbReference type="InterPro" id="IPR015510">
    <property type="entry name" value="PGRP"/>
</dbReference>
<feature type="region of interest" description="Disordered" evidence="2">
    <location>
        <begin position="202"/>
        <end position="225"/>
    </location>
</feature>
<dbReference type="Pfam" id="PF01510">
    <property type="entry name" value="Amidase_2"/>
    <property type="match status" value="1"/>
</dbReference>
<organism evidence="5 6">
    <name type="scientific">Streptomyces chattanoogensis</name>
    <dbReference type="NCBI Taxonomy" id="66876"/>
    <lineage>
        <taxon>Bacteria</taxon>
        <taxon>Bacillati</taxon>
        <taxon>Actinomycetota</taxon>
        <taxon>Actinomycetes</taxon>
        <taxon>Kitasatosporales</taxon>
        <taxon>Streptomycetaceae</taxon>
        <taxon>Streptomyces</taxon>
    </lineage>
</organism>
<accession>A0A0N0H0Z0</accession>
<dbReference type="SUPFAM" id="SSF55846">
    <property type="entry name" value="N-acetylmuramoyl-L-alanine amidase-like"/>
    <property type="match status" value="1"/>
</dbReference>
<feature type="chain" id="PRO_5005850109" evidence="3">
    <location>
        <begin position="32"/>
        <end position="420"/>
    </location>
</feature>
<dbReference type="GO" id="GO:0008745">
    <property type="term" value="F:N-acetylmuramoyl-L-alanine amidase activity"/>
    <property type="evidence" value="ECO:0007669"/>
    <property type="project" value="InterPro"/>
</dbReference>
<keyword evidence="3" id="KW-0732">Signal</keyword>
<dbReference type="GO" id="GO:0009253">
    <property type="term" value="P:peptidoglycan catabolic process"/>
    <property type="evidence" value="ECO:0007669"/>
    <property type="project" value="InterPro"/>
</dbReference>
<comment type="similarity">
    <text evidence="1">Belongs to the N-acetylmuramoyl-L-alanine amidase 2 family.</text>
</comment>
<gene>
    <name evidence="5" type="ORF">ADL29_15280</name>
</gene>
<feature type="domain" description="Peptidoglycan recognition protein family" evidence="4">
    <location>
        <begin position="224"/>
        <end position="373"/>
    </location>
</feature>
<evidence type="ECO:0000256" key="1">
    <source>
        <dbReference type="ARBA" id="ARBA00007553"/>
    </source>
</evidence>
<evidence type="ECO:0000313" key="6">
    <source>
        <dbReference type="Proteomes" id="UP000037982"/>
    </source>
</evidence>
<reference evidence="6" key="1">
    <citation type="submission" date="2015-07" db="EMBL/GenBank/DDBJ databases">
        <authorList>
            <person name="Ju K.-S."/>
            <person name="Doroghazi J.R."/>
            <person name="Metcalf W.W."/>
        </authorList>
    </citation>
    <scope>NUCLEOTIDE SEQUENCE [LARGE SCALE GENOMIC DNA]</scope>
    <source>
        <strain evidence="6">NRRL ISP-5002</strain>
    </source>
</reference>
<dbReference type="CDD" id="cd06583">
    <property type="entry name" value="PGRP"/>
    <property type="match status" value="1"/>
</dbReference>
<dbReference type="PANTHER" id="PTHR11022">
    <property type="entry name" value="PEPTIDOGLYCAN RECOGNITION PROTEIN"/>
    <property type="match status" value="1"/>
</dbReference>
<dbReference type="SMART" id="SM00701">
    <property type="entry name" value="PGRP"/>
    <property type="match status" value="1"/>
</dbReference>
<dbReference type="GO" id="GO:0008270">
    <property type="term" value="F:zinc ion binding"/>
    <property type="evidence" value="ECO:0007669"/>
    <property type="project" value="InterPro"/>
</dbReference>
<dbReference type="InterPro" id="IPR036505">
    <property type="entry name" value="Amidase/PGRP_sf"/>
</dbReference>